<dbReference type="RefSeq" id="WP_347168636.1">
    <property type="nucleotide sequence ID" value="NZ_JBDNCH010000005.1"/>
</dbReference>
<evidence type="ECO:0000256" key="9">
    <source>
        <dbReference type="ARBA" id="ARBA00022989"/>
    </source>
</evidence>
<evidence type="ECO:0000256" key="14">
    <source>
        <dbReference type="SAM" id="Coils"/>
    </source>
</evidence>
<protein>
    <recommendedName>
        <fullName evidence="3">histidine kinase</fullName>
        <ecNumber evidence="3">2.7.13.3</ecNumber>
    </recommendedName>
</protein>
<evidence type="ECO:0000313" key="18">
    <source>
        <dbReference type="EMBL" id="MEN9063537.1"/>
    </source>
</evidence>
<dbReference type="SUPFAM" id="SSF47384">
    <property type="entry name" value="Homodimeric domain of signal transducing histidine kinase"/>
    <property type="match status" value="1"/>
</dbReference>
<keyword evidence="8 18" id="KW-0067">ATP-binding</keyword>
<gene>
    <name evidence="18" type="ORF">ABFB10_23540</name>
</gene>
<evidence type="ECO:0000256" key="5">
    <source>
        <dbReference type="ARBA" id="ARBA00022553"/>
    </source>
</evidence>
<dbReference type="Gene3D" id="1.20.120.160">
    <property type="entry name" value="HPT domain"/>
    <property type="match status" value="1"/>
</dbReference>
<feature type="coiled-coil region" evidence="14">
    <location>
        <begin position="15"/>
        <end position="67"/>
    </location>
</feature>
<dbReference type="SMART" id="SM00448">
    <property type="entry name" value="REC"/>
    <property type="match status" value="1"/>
</dbReference>
<dbReference type="CDD" id="cd17546">
    <property type="entry name" value="REC_hyHK_CKI1_RcsC-like"/>
    <property type="match status" value="1"/>
</dbReference>
<dbReference type="PROSITE" id="PS50109">
    <property type="entry name" value="HIS_KIN"/>
    <property type="match status" value="1"/>
</dbReference>
<keyword evidence="14" id="KW-0175">Coiled coil</keyword>
<dbReference type="Pfam" id="PF02518">
    <property type="entry name" value="HATPase_c"/>
    <property type="match status" value="1"/>
</dbReference>
<dbReference type="InterPro" id="IPR003661">
    <property type="entry name" value="HisK_dim/P_dom"/>
</dbReference>
<keyword evidence="6" id="KW-0812">Transmembrane</keyword>
<evidence type="ECO:0000256" key="11">
    <source>
        <dbReference type="ARBA" id="ARBA00023136"/>
    </source>
</evidence>
<evidence type="ECO:0000256" key="2">
    <source>
        <dbReference type="ARBA" id="ARBA00004651"/>
    </source>
</evidence>
<dbReference type="InterPro" id="IPR003594">
    <property type="entry name" value="HATPase_dom"/>
</dbReference>
<feature type="domain" description="Histidine kinase" evidence="15">
    <location>
        <begin position="74"/>
        <end position="295"/>
    </location>
</feature>
<dbReference type="InterPro" id="IPR004358">
    <property type="entry name" value="Sig_transdc_His_kin-like_C"/>
</dbReference>
<evidence type="ECO:0000256" key="7">
    <source>
        <dbReference type="ARBA" id="ARBA00022741"/>
    </source>
</evidence>
<evidence type="ECO:0000259" key="17">
    <source>
        <dbReference type="PROSITE" id="PS50894"/>
    </source>
</evidence>
<dbReference type="InterPro" id="IPR001789">
    <property type="entry name" value="Sig_transdc_resp-reg_receiver"/>
</dbReference>
<dbReference type="PROSITE" id="PS50894">
    <property type="entry name" value="HPT"/>
    <property type="match status" value="1"/>
</dbReference>
<feature type="domain" description="HPt" evidence="17">
    <location>
        <begin position="473"/>
        <end position="561"/>
    </location>
</feature>
<comment type="subcellular location">
    <subcellularLocation>
        <location evidence="2">Cell membrane</location>
        <topology evidence="2">Multi-pass membrane protein</topology>
    </subcellularLocation>
</comment>
<evidence type="ECO:0000256" key="3">
    <source>
        <dbReference type="ARBA" id="ARBA00012438"/>
    </source>
</evidence>
<name>A0AAW9SS37_9RHOB</name>
<evidence type="ECO:0000256" key="12">
    <source>
        <dbReference type="PROSITE-ProRule" id="PRU00110"/>
    </source>
</evidence>
<dbReference type="PANTHER" id="PTHR45339">
    <property type="entry name" value="HYBRID SIGNAL TRANSDUCTION HISTIDINE KINASE J"/>
    <property type="match status" value="1"/>
</dbReference>
<dbReference type="InterPro" id="IPR036641">
    <property type="entry name" value="HPT_dom_sf"/>
</dbReference>
<dbReference type="SUPFAM" id="SSF52172">
    <property type="entry name" value="CheY-like"/>
    <property type="match status" value="1"/>
</dbReference>
<dbReference type="CDD" id="cd16922">
    <property type="entry name" value="HATPase_EvgS-ArcB-TorS-like"/>
    <property type="match status" value="1"/>
</dbReference>
<evidence type="ECO:0000256" key="10">
    <source>
        <dbReference type="ARBA" id="ARBA00023012"/>
    </source>
</evidence>
<evidence type="ECO:0000256" key="6">
    <source>
        <dbReference type="ARBA" id="ARBA00022692"/>
    </source>
</evidence>
<dbReference type="Pfam" id="PF00072">
    <property type="entry name" value="Response_reg"/>
    <property type="match status" value="1"/>
</dbReference>
<reference evidence="18 19" key="1">
    <citation type="submission" date="2024-05" db="EMBL/GenBank/DDBJ databases">
        <title>Genome sequence of Ponticoccus litoralis KCCM 90028.</title>
        <authorList>
            <person name="Kim J.M."/>
            <person name="Lee J.K."/>
            <person name="Choi B.J."/>
            <person name="Bayburt H."/>
            <person name="Baek J.H."/>
            <person name="Jeon C.O."/>
        </authorList>
    </citation>
    <scope>NUCLEOTIDE SEQUENCE [LARGE SCALE GENOMIC DNA]</scope>
    <source>
        <strain evidence="18 19">KCCM 90028</strain>
    </source>
</reference>
<dbReference type="EMBL" id="JBDNCH010000005">
    <property type="protein sequence ID" value="MEN9063537.1"/>
    <property type="molecule type" value="Genomic_DNA"/>
</dbReference>
<dbReference type="Gene3D" id="1.10.287.130">
    <property type="match status" value="1"/>
</dbReference>
<dbReference type="InterPro" id="IPR036890">
    <property type="entry name" value="HATPase_C_sf"/>
</dbReference>
<keyword evidence="11" id="KW-0472">Membrane</keyword>
<evidence type="ECO:0000256" key="1">
    <source>
        <dbReference type="ARBA" id="ARBA00000085"/>
    </source>
</evidence>
<dbReference type="SMART" id="SM00387">
    <property type="entry name" value="HATPase_c"/>
    <property type="match status" value="1"/>
</dbReference>
<dbReference type="InterPro" id="IPR011006">
    <property type="entry name" value="CheY-like_superfamily"/>
</dbReference>
<keyword evidence="10" id="KW-0902">Two-component regulatory system</keyword>
<evidence type="ECO:0000256" key="8">
    <source>
        <dbReference type="ARBA" id="ARBA00022840"/>
    </source>
</evidence>
<dbReference type="InterPro" id="IPR036097">
    <property type="entry name" value="HisK_dim/P_sf"/>
</dbReference>
<evidence type="ECO:0000256" key="13">
    <source>
        <dbReference type="PROSITE-ProRule" id="PRU00169"/>
    </source>
</evidence>
<dbReference type="GO" id="GO:0005524">
    <property type="term" value="F:ATP binding"/>
    <property type="evidence" value="ECO:0007669"/>
    <property type="project" value="UniProtKB-KW"/>
</dbReference>
<dbReference type="EC" id="2.7.13.3" evidence="3"/>
<feature type="modified residue" description="4-aspartylphosphate" evidence="13">
    <location>
        <position position="367"/>
    </location>
</feature>
<keyword evidence="7" id="KW-0547">Nucleotide-binding</keyword>
<dbReference type="SUPFAM" id="SSF47226">
    <property type="entry name" value="Histidine-containing phosphotransfer domain, HPT domain"/>
    <property type="match status" value="1"/>
</dbReference>
<keyword evidence="4" id="KW-1003">Cell membrane</keyword>
<proteinExistence type="predicted"/>
<keyword evidence="19" id="KW-1185">Reference proteome</keyword>
<dbReference type="InterPro" id="IPR005467">
    <property type="entry name" value="His_kinase_dom"/>
</dbReference>
<accession>A0AAW9SS37</accession>
<dbReference type="GO" id="GO:0000155">
    <property type="term" value="F:phosphorelay sensor kinase activity"/>
    <property type="evidence" value="ECO:0007669"/>
    <property type="project" value="InterPro"/>
</dbReference>
<dbReference type="PROSITE" id="PS50110">
    <property type="entry name" value="RESPONSE_REGULATORY"/>
    <property type="match status" value="1"/>
</dbReference>
<evidence type="ECO:0000259" key="16">
    <source>
        <dbReference type="PROSITE" id="PS50110"/>
    </source>
</evidence>
<dbReference type="Gene3D" id="3.40.50.2300">
    <property type="match status" value="1"/>
</dbReference>
<dbReference type="FunFam" id="3.30.565.10:FF:000010">
    <property type="entry name" value="Sensor histidine kinase RcsC"/>
    <property type="match status" value="1"/>
</dbReference>
<keyword evidence="5 13" id="KW-0597">Phosphoprotein</keyword>
<dbReference type="SMART" id="SM00388">
    <property type="entry name" value="HisKA"/>
    <property type="match status" value="1"/>
</dbReference>
<dbReference type="Gene3D" id="3.30.565.10">
    <property type="entry name" value="Histidine kinase-like ATPase, C-terminal domain"/>
    <property type="match status" value="1"/>
</dbReference>
<evidence type="ECO:0000256" key="4">
    <source>
        <dbReference type="ARBA" id="ARBA00022475"/>
    </source>
</evidence>
<dbReference type="CDD" id="cd00082">
    <property type="entry name" value="HisKA"/>
    <property type="match status" value="1"/>
</dbReference>
<comment type="caution">
    <text evidence="18">The sequence shown here is derived from an EMBL/GenBank/DDBJ whole genome shotgun (WGS) entry which is preliminary data.</text>
</comment>
<comment type="catalytic activity">
    <reaction evidence="1">
        <text>ATP + protein L-histidine = ADP + protein N-phospho-L-histidine.</text>
        <dbReference type="EC" id="2.7.13.3"/>
    </reaction>
</comment>
<dbReference type="PRINTS" id="PR00344">
    <property type="entry name" value="BCTRLSENSOR"/>
</dbReference>
<dbReference type="Proteomes" id="UP001428774">
    <property type="component" value="Unassembled WGS sequence"/>
</dbReference>
<dbReference type="Pfam" id="PF00512">
    <property type="entry name" value="HisKA"/>
    <property type="match status" value="1"/>
</dbReference>
<dbReference type="PANTHER" id="PTHR45339:SF1">
    <property type="entry name" value="HYBRID SIGNAL TRANSDUCTION HISTIDINE KINASE J"/>
    <property type="match status" value="1"/>
</dbReference>
<keyword evidence="9" id="KW-1133">Transmembrane helix</keyword>
<evidence type="ECO:0000259" key="15">
    <source>
        <dbReference type="PROSITE" id="PS50109"/>
    </source>
</evidence>
<dbReference type="InterPro" id="IPR008207">
    <property type="entry name" value="Sig_transdc_His_kin_Hpt_dom"/>
</dbReference>
<feature type="domain" description="Response regulatory" evidence="16">
    <location>
        <begin position="318"/>
        <end position="436"/>
    </location>
</feature>
<dbReference type="AlphaFoldDB" id="A0AAW9SS37"/>
<evidence type="ECO:0000313" key="19">
    <source>
        <dbReference type="Proteomes" id="UP001428774"/>
    </source>
</evidence>
<dbReference type="GO" id="GO:0005886">
    <property type="term" value="C:plasma membrane"/>
    <property type="evidence" value="ECO:0007669"/>
    <property type="project" value="UniProtKB-SubCell"/>
</dbReference>
<organism evidence="18 19">
    <name type="scientific">Ponticoccus litoralis</name>
    <dbReference type="NCBI Taxonomy" id="422297"/>
    <lineage>
        <taxon>Bacteria</taxon>
        <taxon>Pseudomonadati</taxon>
        <taxon>Pseudomonadota</taxon>
        <taxon>Alphaproteobacteria</taxon>
        <taxon>Rhodobacterales</taxon>
        <taxon>Roseobacteraceae</taxon>
        <taxon>Ponticoccus</taxon>
    </lineage>
</organism>
<sequence length="572" mass="61357">MEAATESFRLQAIAKRALEAQRDATERELLDHRTNTERRVAEQTEQLQLEAAALREARDKAEDADRAKSEFLAMMSHEIRTPLNGMLGLMHALSEDPLSSRQAERAKAARASGQNLLQILNDILDYSKMQHGGLELVALPFSLHTLARDVLALIRPGAEAKGLRLLLDCPDDLVDVLQGDVAKLRQILFNLLSNALKFTDRGEVVLRLRATALGPALHRVTFEISDTGRGVSEAAKARIFEAFEQEDTTTSARYGGTGLGLAISKRFADALGASLTLESTKGVGSVFALTLDLAEGEAAALAGVEDAEPMAPAAVPLSVLVVEDNDINQMVAQGYLERMGHGCLCVSDAETALELLARQDFDVVLMDVKLPGIDGLEATRRIRASSDPGIAALPVIGLSAHVMEDQIAGHLDAGMSGFVAKPVAPERLARALEAVSRGARGQVFPSPRMPVSAAHARVAVMRLALARDRADFGAEGSERIARLFVDRIEQEQWALEAALEAGQAEALRDVAHRMKGTVGNYDQADARALLERIETGAEDTAALVAQMAGITEAMQAAMQEALGAPPVTRRAV</sequence>
<feature type="modified residue" description="Phosphohistidine" evidence="12">
    <location>
        <position position="512"/>
    </location>
</feature>
<dbReference type="SUPFAM" id="SSF55874">
    <property type="entry name" value="ATPase domain of HSP90 chaperone/DNA topoisomerase II/histidine kinase"/>
    <property type="match status" value="1"/>
</dbReference>